<organism evidence="8 9">
    <name type="scientific">Enterocloster lavalensis</name>
    <dbReference type="NCBI Taxonomy" id="460384"/>
    <lineage>
        <taxon>Bacteria</taxon>
        <taxon>Bacillati</taxon>
        <taxon>Bacillota</taxon>
        <taxon>Clostridia</taxon>
        <taxon>Lachnospirales</taxon>
        <taxon>Lachnospiraceae</taxon>
        <taxon>Enterocloster</taxon>
    </lineage>
</organism>
<dbReference type="GeneID" id="93281294"/>
<dbReference type="EC" id="2.6.1.-" evidence="6"/>
<keyword evidence="4 6" id="KW-0808">Transferase</keyword>
<evidence type="ECO:0000256" key="4">
    <source>
        <dbReference type="ARBA" id="ARBA00022679"/>
    </source>
</evidence>
<dbReference type="STRING" id="460384.SAMN05216313_10929"/>
<evidence type="ECO:0000313" key="9">
    <source>
        <dbReference type="Proteomes" id="UP000198508"/>
    </source>
</evidence>
<dbReference type="PROSITE" id="PS00105">
    <property type="entry name" value="AA_TRANSFER_CLASS_1"/>
    <property type="match status" value="1"/>
</dbReference>
<dbReference type="GO" id="GO:0008483">
    <property type="term" value="F:transaminase activity"/>
    <property type="evidence" value="ECO:0007669"/>
    <property type="project" value="UniProtKB-KW"/>
</dbReference>
<dbReference type="Pfam" id="PF00155">
    <property type="entry name" value="Aminotran_1_2"/>
    <property type="match status" value="1"/>
</dbReference>
<gene>
    <name evidence="8" type="ORF">SAMN05216313_10929</name>
</gene>
<dbReference type="PRINTS" id="PR00753">
    <property type="entry name" value="ACCSYNTHASE"/>
</dbReference>
<dbReference type="PANTHER" id="PTHR46383:SF1">
    <property type="entry name" value="ASPARTATE AMINOTRANSFERASE"/>
    <property type="match status" value="1"/>
</dbReference>
<reference evidence="9" key="1">
    <citation type="submission" date="2016-10" db="EMBL/GenBank/DDBJ databases">
        <authorList>
            <person name="Varghese N."/>
            <person name="Submissions S."/>
        </authorList>
    </citation>
    <scope>NUCLEOTIDE SEQUENCE [LARGE SCALE GENOMIC DNA]</scope>
    <source>
        <strain evidence="9">NLAE-zl-G277</strain>
    </source>
</reference>
<proteinExistence type="inferred from homology"/>
<dbReference type="GO" id="GO:0006520">
    <property type="term" value="P:amino acid metabolic process"/>
    <property type="evidence" value="ECO:0007669"/>
    <property type="project" value="InterPro"/>
</dbReference>
<evidence type="ECO:0000256" key="3">
    <source>
        <dbReference type="ARBA" id="ARBA00022576"/>
    </source>
</evidence>
<dbReference type="CDD" id="cd00609">
    <property type="entry name" value="AAT_like"/>
    <property type="match status" value="1"/>
</dbReference>
<comment type="similarity">
    <text evidence="2 6">Belongs to the class-I pyridoxal-phosphate-dependent aminotransferase family.</text>
</comment>
<dbReference type="EMBL" id="FOIM01000009">
    <property type="protein sequence ID" value="SET58846.1"/>
    <property type="molecule type" value="Genomic_DNA"/>
</dbReference>
<keyword evidence="5" id="KW-0663">Pyridoxal phosphate</keyword>
<dbReference type="FunFam" id="3.40.640.10:FF:000033">
    <property type="entry name" value="Aspartate aminotransferase"/>
    <property type="match status" value="1"/>
</dbReference>
<evidence type="ECO:0000313" key="8">
    <source>
        <dbReference type="EMBL" id="SET58846.1"/>
    </source>
</evidence>
<evidence type="ECO:0000256" key="5">
    <source>
        <dbReference type="ARBA" id="ARBA00022898"/>
    </source>
</evidence>
<accession>A0A1I0FKG2</accession>
<protein>
    <recommendedName>
        <fullName evidence="6">Aminotransferase</fullName>
        <ecNumber evidence="6">2.6.1.-</ecNumber>
    </recommendedName>
</protein>
<dbReference type="AlphaFoldDB" id="A0A1I0FKG2"/>
<dbReference type="GO" id="GO:0030170">
    <property type="term" value="F:pyridoxal phosphate binding"/>
    <property type="evidence" value="ECO:0007669"/>
    <property type="project" value="InterPro"/>
</dbReference>
<dbReference type="InterPro" id="IPR004839">
    <property type="entry name" value="Aminotransferase_I/II_large"/>
</dbReference>
<evidence type="ECO:0000256" key="2">
    <source>
        <dbReference type="ARBA" id="ARBA00007441"/>
    </source>
</evidence>
<sequence length="384" mass="42455">MQVSNIANEIHPSLTRRLFDKAKEYDNVIDLTLGDPDYPTPPEVCEAGCKAIREGKTKYTANAGLLELRTAVAEKVKNETGIEYDPSKNVIITVGAMGALYLLIKSYINEGDEVLIPAPYWINYGQMVTMSGGVPVAVSSDKEGFALSTELLEKAVTPRTRMMIINTPCNPTGEVYTKESLEAIAKIAKKNTLLVVADEAYSCILFDDAKFTSIIDIPGMRDLTILVNSFSKRYSMTGWRVGYAVGDENIISAMTRFQENVASCCPQSSQYAAIAALRGSQDSVDEMVKGYQRRRDMVVEGINKIDKLSCRKPQGTFYVFVDISKTGMNSSDFSFDLLDKAQVAVVPGITYGEDGDSYVRIALTRNDEEIREAIYRMGKYINSL</sequence>
<dbReference type="PANTHER" id="PTHR46383">
    <property type="entry name" value="ASPARTATE AMINOTRANSFERASE"/>
    <property type="match status" value="1"/>
</dbReference>
<dbReference type="InterPro" id="IPR015424">
    <property type="entry name" value="PyrdxlP-dep_Trfase"/>
</dbReference>
<dbReference type="Gene3D" id="3.90.1150.10">
    <property type="entry name" value="Aspartate Aminotransferase, domain 1"/>
    <property type="match status" value="1"/>
</dbReference>
<dbReference type="InterPro" id="IPR015422">
    <property type="entry name" value="PyrdxlP-dep_Trfase_small"/>
</dbReference>
<dbReference type="InterPro" id="IPR004838">
    <property type="entry name" value="NHTrfase_class1_PyrdxlP-BS"/>
</dbReference>
<dbReference type="InterPro" id="IPR050596">
    <property type="entry name" value="AspAT/PAT-like"/>
</dbReference>
<name>A0A1I0FKG2_9FIRM</name>
<evidence type="ECO:0000259" key="7">
    <source>
        <dbReference type="Pfam" id="PF00155"/>
    </source>
</evidence>
<dbReference type="SUPFAM" id="SSF53383">
    <property type="entry name" value="PLP-dependent transferases"/>
    <property type="match status" value="1"/>
</dbReference>
<dbReference type="Proteomes" id="UP000198508">
    <property type="component" value="Unassembled WGS sequence"/>
</dbReference>
<dbReference type="InterPro" id="IPR015421">
    <property type="entry name" value="PyrdxlP-dep_Trfase_major"/>
</dbReference>
<keyword evidence="3 6" id="KW-0032">Aminotransferase</keyword>
<dbReference type="Gene3D" id="3.40.640.10">
    <property type="entry name" value="Type I PLP-dependent aspartate aminotransferase-like (Major domain)"/>
    <property type="match status" value="1"/>
</dbReference>
<feature type="domain" description="Aminotransferase class I/classII large" evidence="7">
    <location>
        <begin position="27"/>
        <end position="375"/>
    </location>
</feature>
<evidence type="ECO:0000256" key="6">
    <source>
        <dbReference type="RuleBase" id="RU000481"/>
    </source>
</evidence>
<dbReference type="RefSeq" id="WP_092363059.1">
    <property type="nucleotide sequence ID" value="NZ_CP176637.1"/>
</dbReference>
<comment type="cofactor">
    <cofactor evidence="1 6">
        <name>pyridoxal 5'-phosphate</name>
        <dbReference type="ChEBI" id="CHEBI:597326"/>
    </cofactor>
</comment>
<evidence type="ECO:0000256" key="1">
    <source>
        <dbReference type="ARBA" id="ARBA00001933"/>
    </source>
</evidence>
<keyword evidence="9" id="KW-1185">Reference proteome</keyword>